<dbReference type="Gene3D" id="1.10.3730.20">
    <property type="match status" value="1"/>
</dbReference>
<organism evidence="11 12">
    <name type="scientific">Nannocystis pusilla</name>
    <dbReference type="NCBI Taxonomy" id="889268"/>
    <lineage>
        <taxon>Bacteria</taxon>
        <taxon>Pseudomonadati</taxon>
        <taxon>Myxococcota</taxon>
        <taxon>Polyangia</taxon>
        <taxon>Nannocystales</taxon>
        <taxon>Nannocystaceae</taxon>
        <taxon>Nannocystis</taxon>
    </lineage>
</organism>
<evidence type="ECO:0000256" key="10">
    <source>
        <dbReference type="SAM" id="Phobius"/>
    </source>
</evidence>
<evidence type="ECO:0000256" key="6">
    <source>
        <dbReference type="ARBA" id="ARBA00023136"/>
    </source>
</evidence>
<feature type="transmembrane region" description="Helical" evidence="10">
    <location>
        <begin position="90"/>
        <end position="109"/>
    </location>
</feature>
<accession>A0A9X3F7M4</accession>
<evidence type="ECO:0000256" key="8">
    <source>
        <dbReference type="ARBA" id="ARBA00039168"/>
    </source>
</evidence>
<reference evidence="11" key="1">
    <citation type="submission" date="2022-11" db="EMBL/GenBank/DDBJ databases">
        <title>Minimal conservation of predation-associated metabolite biosynthetic gene clusters underscores biosynthetic potential of Myxococcota including descriptions for ten novel species: Archangium lansinium sp. nov., Myxococcus landrumus sp. nov., Nannocystis bai.</title>
        <authorList>
            <person name="Ahearne A."/>
            <person name="Stevens C."/>
            <person name="Phillips K."/>
        </authorList>
    </citation>
    <scope>NUCLEOTIDE SEQUENCE</scope>
    <source>
        <strain evidence="11">Na p29</strain>
    </source>
</reference>
<dbReference type="RefSeq" id="WP_267777000.1">
    <property type="nucleotide sequence ID" value="NZ_JAPNKE010000002.1"/>
</dbReference>
<gene>
    <name evidence="11" type="ORF">OV079_48430</name>
</gene>
<proteinExistence type="inferred from homology"/>
<dbReference type="GO" id="GO:0022857">
    <property type="term" value="F:transmembrane transporter activity"/>
    <property type="evidence" value="ECO:0007669"/>
    <property type="project" value="InterPro"/>
</dbReference>
<evidence type="ECO:0000256" key="2">
    <source>
        <dbReference type="ARBA" id="ARBA00022448"/>
    </source>
</evidence>
<evidence type="ECO:0000256" key="3">
    <source>
        <dbReference type="ARBA" id="ARBA00022475"/>
    </source>
</evidence>
<evidence type="ECO:0000256" key="5">
    <source>
        <dbReference type="ARBA" id="ARBA00022989"/>
    </source>
</evidence>
<dbReference type="PANTHER" id="PTHR30561:SF0">
    <property type="entry name" value="GUANIDINIUM EXPORTER"/>
    <property type="match status" value="1"/>
</dbReference>
<comment type="subcellular location">
    <subcellularLocation>
        <location evidence="1 9">Cell membrane</location>
        <topology evidence="1 9">Multi-pass membrane protein</topology>
    </subcellularLocation>
</comment>
<dbReference type="InterPro" id="IPR000390">
    <property type="entry name" value="Small_drug/metabolite_transptr"/>
</dbReference>
<keyword evidence="5 10" id="KW-1133">Transmembrane helix</keyword>
<dbReference type="GO" id="GO:0005886">
    <property type="term" value="C:plasma membrane"/>
    <property type="evidence" value="ECO:0007669"/>
    <property type="project" value="UniProtKB-SubCell"/>
</dbReference>
<keyword evidence="12" id="KW-1185">Reference proteome</keyword>
<dbReference type="Proteomes" id="UP001150924">
    <property type="component" value="Unassembled WGS sequence"/>
</dbReference>
<keyword evidence="6 10" id="KW-0472">Membrane</keyword>
<protein>
    <recommendedName>
        <fullName evidence="8">Guanidinium exporter</fullName>
    </recommendedName>
</protein>
<keyword evidence="3" id="KW-1003">Cell membrane</keyword>
<dbReference type="GO" id="GO:1990961">
    <property type="term" value="P:xenobiotic detoxification by transmembrane export across the plasma membrane"/>
    <property type="evidence" value="ECO:0007669"/>
    <property type="project" value="UniProtKB-ARBA"/>
</dbReference>
<dbReference type="InterPro" id="IPR045324">
    <property type="entry name" value="Small_multidrug_res"/>
</dbReference>
<comment type="similarity">
    <text evidence="7">Belongs to the drug/metabolite transporter (DMT) superfamily. Small multidrug resistance (SMR) (TC 2.A.7.1) family. Gdx/SugE subfamily.</text>
</comment>
<name>A0A9X3F7M4_9BACT</name>
<dbReference type="Pfam" id="PF00893">
    <property type="entry name" value="Multi_Drug_Res"/>
    <property type="match status" value="1"/>
</dbReference>
<dbReference type="PANTHER" id="PTHR30561">
    <property type="entry name" value="SMR FAMILY PROTON-DEPENDENT DRUG EFFLUX TRANSPORTER SUGE"/>
    <property type="match status" value="1"/>
</dbReference>
<comment type="caution">
    <text evidence="11">The sequence shown here is derived from an EMBL/GenBank/DDBJ whole genome shotgun (WGS) entry which is preliminary data.</text>
</comment>
<dbReference type="EMBL" id="JAPNKE010000002">
    <property type="protein sequence ID" value="MCY1013233.1"/>
    <property type="molecule type" value="Genomic_DNA"/>
</dbReference>
<dbReference type="FunFam" id="1.10.3730.20:FF:000001">
    <property type="entry name" value="Quaternary ammonium compound resistance transporter SugE"/>
    <property type="match status" value="1"/>
</dbReference>
<keyword evidence="4 9" id="KW-0812">Transmembrane</keyword>
<evidence type="ECO:0000256" key="7">
    <source>
        <dbReference type="ARBA" id="ARBA00038151"/>
    </source>
</evidence>
<feature type="transmembrane region" description="Helical" evidence="10">
    <location>
        <begin position="35"/>
        <end position="52"/>
    </location>
</feature>
<evidence type="ECO:0000256" key="1">
    <source>
        <dbReference type="ARBA" id="ARBA00004651"/>
    </source>
</evidence>
<feature type="transmembrane region" description="Helical" evidence="10">
    <location>
        <begin position="64"/>
        <end position="84"/>
    </location>
</feature>
<dbReference type="SUPFAM" id="SSF103481">
    <property type="entry name" value="Multidrug resistance efflux transporter EmrE"/>
    <property type="match status" value="1"/>
</dbReference>
<keyword evidence="2" id="KW-0813">Transport</keyword>
<dbReference type="AlphaFoldDB" id="A0A9X3F7M4"/>
<dbReference type="InterPro" id="IPR037185">
    <property type="entry name" value="EmrE-like"/>
</dbReference>
<sequence length="112" mass="11463">MSTAWVYLFVAGLLEVGWALGLKWSDGFDVRSKPVATVLTVIALLASFALLAQASKSLPIGTAYAVWTGIGAAGAAVGGMLLLGEPVAPLRVLFLTMLVVAIVGLKFSAGDA</sequence>
<evidence type="ECO:0000313" key="12">
    <source>
        <dbReference type="Proteomes" id="UP001150924"/>
    </source>
</evidence>
<evidence type="ECO:0000256" key="4">
    <source>
        <dbReference type="ARBA" id="ARBA00022692"/>
    </source>
</evidence>
<evidence type="ECO:0000313" key="11">
    <source>
        <dbReference type="EMBL" id="MCY1013233.1"/>
    </source>
</evidence>
<evidence type="ECO:0000256" key="9">
    <source>
        <dbReference type="RuleBase" id="RU003942"/>
    </source>
</evidence>